<dbReference type="PANTHER" id="PTHR31157:SF1">
    <property type="entry name" value="SCP DOMAIN-CONTAINING PROTEIN"/>
    <property type="match status" value="1"/>
</dbReference>
<comment type="caution">
    <text evidence="3">The sequence shown here is derived from an EMBL/GenBank/DDBJ whole genome shotgun (WGS) entry which is preliminary data.</text>
</comment>
<evidence type="ECO:0000256" key="1">
    <source>
        <dbReference type="SAM" id="SignalP"/>
    </source>
</evidence>
<dbReference type="CDD" id="cd05379">
    <property type="entry name" value="CAP_bacterial"/>
    <property type="match status" value="1"/>
</dbReference>
<feature type="chain" id="PRO_5028196675" evidence="1">
    <location>
        <begin position="20"/>
        <end position="136"/>
    </location>
</feature>
<dbReference type="InterPro" id="IPR035940">
    <property type="entry name" value="CAP_sf"/>
</dbReference>
<dbReference type="InterPro" id="IPR014044">
    <property type="entry name" value="CAP_dom"/>
</dbReference>
<evidence type="ECO:0000259" key="2">
    <source>
        <dbReference type="Pfam" id="PF00188"/>
    </source>
</evidence>
<keyword evidence="1" id="KW-0732">Signal</keyword>
<dbReference type="EMBL" id="DSOK01000362">
    <property type="protein sequence ID" value="HEN16399.1"/>
    <property type="molecule type" value="Genomic_DNA"/>
</dbReference>
<reference evidence="3" key="1">
    <citation type="journal article" date="2020" name="mSystems">
        <title>Genome- and Community-Level Interaction Insights into Carbon Utilization and Element Cycling Functions of Hydrothermarchaeota in Hydrothermal Sediment.</title>
        <authorList>
            <person name="Zhou Z."/>
            <person name="Liu Y."/>
            <person name="Xu W."/>
            <person name="Pan J."/>
            <person name="Luo Z.H."/>
            <person name="Li M."/>
        </authorList>
    </citation>
    <scope>NUCLEOTIDE SEQUENCE [LARGE SCALE GENOMIC DNA]</scope>
    <source>
        <strain evidence="3">SpSt-339</strain>
    </source>
</reference>
<name>A0A7C2K1C5_9PLAN</name>
<dbReference type="PANTHER" id="PTHR31157">
    <property type="entry name" value="SCP DOMAIN-CONTAINING PROTEIN"/>
    <property type="match status" value="1"/>
</dbReference>
<dbReference type="AlphaFoldDB" id="A0A7C2K1C5"/>
<dbReference type="Gene3D" id="3.40.33.10">
    <property type="entry name" value="CAP"/>
    <property type="match status" value="1"/>
</dbReference>
<accession>A0A7C2K1C5</accession>
<proteinExistence type="predicted"/>
<dbReference type="SUPFAM" id="SSF55797">
    <property type="entry name" value="PR-1-like"/>
    <property type="match status" value="1"/>
</dbReference>
<protein>
    <submittedName>
        <fullName evidence="3">CAP domain-containing protein</fullName>
    </submittedName>
</protein>
<feature type="signal peptide" evidence="1">
    <location>
        <begin position="1"/>
        <end position="19"/>
    </location>
</feature>
<dbReference type="Pfam" id="PF00188">
    <property type="entry name" value="CAP"/>
    <property type="match status" value="1"/>
</dbReference>
<gene>
    <name evidence="3" type="ORF">ENQ76_13130</name>
</gene>
<organism evidence="3">
    <name type="scientific">Schlesneria paludicola</name>
    <dbReference type="NCBI Taxonomy" id="360056"/>
    <lineage>
        <taxon>Bacteria</taxon>
        <taxon>Pseudomonadati</taxon>
        <taxon>Planctomycetota</taxon>
        <taxon>Planctomycetia</taxon>
        <taxon>Planctomycetales</taxon>
        <taxon>Planctomycetaceae</taxon>
        <taxon>Schlesneria</taxon>
    </lineage>
</organism>
<sequence>MQRWILGLGLALAPAFAVADETPSEHDWLTKHPVIQQLVELTNQHRARSGLAPLKLNPRMCLDAQRHATYMADYNYFAHSGLPYRENIYMGPRSPQDAVNGWIYSPAHHANMLSGTECGFGYMVRNGQPAWVAVFR</sequence>
<feature type="domain" description="SCP" evidence="2">
    <location>
        <begin position="39"/>
        <end position="127"/>
    </location>
</feature>
<evidence type="ECO:0000313" key="3">
    <source>
        <dbReference type="EMBL" id="HEN16399.1"/>
    </source>
</evidence>